<name>A0ABU9KDX5_9BACI</name>
<dbReference type="Proteomes" id="UP001389717">
    <property type="component" value="Unassembled WGS sequence"/>
</dbReference>
<reference evidence="1 2" key="1">
    <citation type="submission" date="2024-04" db="EMBL/GenBank/DDBJ databases">
        <title>Bacillus oryzaecorticis sp. nov., a moderately halophilic bacterium isolated from rice husks.</title>
        <authorList>
            <person name="Zhu H.-S."/>
        </authorList>
    </citation>
    <scope>NUCLEOTIDE SEQUENCE [LARGE SCALE GENOMIC DNA]</scope>
    <source>
        <strain evidence="1 2">ZC255</strain>
    </source>
</reference>
<organism evidence="1 2">
    <name type="scientific">Rossellomorea oryzaecorticis</name>
    <dbReference type="NCBI Taxonomy" id="1396505"/>
    <lineage>
        <taxon>Bacteria</taxon>
        <taxon>Bacillati</taxon>
        <taxon>Bacillota</taxon>
        <taxon>Bacilli</taxon>
        <taxon>Bacillales</taxon>
        <taxon>Bacillaceae</taxon>
        <taxon>Rossellomorea</taxon>
    </lineage>
</organism>
<comment type="caution">
    <text evidence="1">The sequence shown here is derived from an EMBL/GenBank/DDBJ whole genome shotgun (WGS) entry which is preliminary data.</text>
</comment>
<evidence type="ECO:0000313" key="2">
    <source>
        <dbReference type="Proteomes" id="UP001389717"/>
    </source>
</evidence>
<dbReference type="EMBL" id="JBBYAF010000048">
    <property type="protein sequence ID" value="MEL3974311.1"/>
    <property type="molecule type" value="Genomic_DNA"/>
</dbReference>
<gene>
    <name evidence="1" type="ORF">AAEO50_18650</name>
</gene>
<evidence type="ECO:0000313" key="1">
    <source>
        <dbReference type="EMBL" id="MEL3974311.1"/>
    </source>
</evidence>
<accession>A0ABU9KDX5</accession>
<sequence length="63" mass="7227">MLLVEALPPRRRKFDKRRNNLSSGAIIVKVAQLFRFLRNYRKCGSINGIPAQLFLKAAQSILK</sequence>
<proteinExistence type="predicted"/>
<protein>
    <recommendedName>
        <fullName evidence="3">Ribosomal protein S14</fullName>
    </recommendedName>
</protein>
<evidence type="ECO:0008006" key="3">
    <source>
        <dbReference type="Google" id="ProtNLM"/>
    </source>
</evidence>
<dbReference type="RefSeq" id="WP_341985832.1">
    <property type="nucleotide sequence ID" value="NZ_JBBYAF010000048.1"/>
</dbReference>
<keyword evidence="2" id="KW-1185">Reference proteome</keyword>